<feature type="domain" description="Response regulatory" evidence="2">
    <location>
        <begin position="6"/>
        <end position="137"/>
    </location>
</feature>
<dbReference type="EMBL" id="JAUKPO010000002">
    <property type="protein sequence ID" value="MDO1445876.1"/>
    <property type="molecule type" value="Genomic_DNA"/>
</dbReference>
<dbReference type="SMART" id="SM00448">
    <property type="entry name" value="REC"/>
    <property type="match status" value="1"/>
</dbReference>
<dbReference type="Pfam" id="PF00072">
    <property type="entry name" value="Response_reg"/>
    <property type="match status" value="1"/>
</dbReference>
<dbReference type="RefSeq" id="WP_378410389.1">
    <property type="nucleotide sequence ID" value="NZ_JBHSMY010000003.1"/>
</dbReference>
<dbReference type="PROSITE" id="PS50110">
    <property type="entry name" value="RESPONSE_REGULATORY"/>
    <property type="match status" value="1"/>
</dbReference>
<proteinExistence type="predicted"/>
<dbReference type="InterPro" id="IPR011006">
    <property type="entry name" value="CheY-like_superfamily"/>
</dbReference>
<dbReference type="PANTHER" id="PTHR44520">
    <property type="entry name" value="RESPONSE REGULATOR RCP1-RELATED"/>
    <property type="match status" value="1"/>
</dbReference>
<feature type="modified residue" description="4-aspartylphosphate" evidence="1">
    <location>
        <position position="68"/>
    </location>
</feature>
<comment type="caution">
    <text evidence="3">The sequence shown here is derived from an EMBL/GenBank/DDBJ whole genome shotgun (WGS) entry which is preliminary data.</text>
</comment>
<sequence length="137" mass="15623">MKRVKQLMIIDDDKLSLHLTEMAVSKLSIAEKIISCCSAFKALRYLTENCMPTLENEQIFCPELILLDINMPVIDGYEFLAELHRMEGLRHENTGILIISSSAYKDEKEKVKYFPLVGYVEKPVTSTKVLAALQSRL</sequence>
<evidence type="ECO:0000313" key="3">
    <source>
        <dbReference type="EMBL" id="MDO1445876.1"/>
    </source>
</evidence>
<evidence type="ECO:0000256" key="1">
    <source>
        <dbReference type="PROSITE-ProRule" id="PRU00169"/>
    </source>
</evidence>
<dbReference type="Gene3D" id="3.40.50.2300">
    <property type="match status" value="1"/>
</dbReference>
<evidence type="ECO:0000313" key="4">
    <source>
        <dbReference type="Proteomes" id="UP001168528"/>
    </source>
</evidence>
<name>A0ABT8R1A6_9BACT</name>
<dbReference type="SUPFAM" id="SSF52172">
    <property type="entry name" value="CheY-like"/>
    <property type="match status" value="1"/>
</dbReference>
<dbReference type="InterPro" id="IPR052893">
    <property type="entry name" value="TCS_response_regulator"/>
</dbReference>
<gene>
    <name evidence="3" type="ORF">Q0590_06415</name>
</gene>
<evidence type="ECO:0000259" key="2">
    <source>
        <dbReference type="PROSITE" id="PS50110"/>
    </source>
</evidence>
<dbReference type="InterPro" id="IPR001789">
    <property type="entry name" value="Sig_transdc_resp-reg_receiver"/>
</dbReference>
<dbReference type="Proteomes" id="UP001168528">
    <property type="component" value="Unassembled WGS sequence"/>
</dbReference>
<keyword evidence="4" id="KW-1185">Reference proteome</keyword>
<organism evidence="3 4">
    <name type="scientific">Rhodocytophaga aerolata</name>
    <dbReference type="NCBI Taxonomy" id="455078"/>
    <lineage>
        <taxon>Bacteria</taxon>
        <taxon>Pseudomonadati</taxon>
        <taxon>Bacteroidota</taxon>
        <taxon>Cytophagia</taxon>
        <taxon>Cytophagales</taxon>
        <taxon>Rhodocytophagaceae</taxon>
        <taxon>Rhodocytophaga</taxon>
    </lineage>
</organism>
<keyword evidence="1" id="KW-0597">Phosphoprotein</keyword>
<protein>
    <submittedName>
        <fullName evidence="3">Response regulator</fullName>
    </submittedName>
</protein>
<dbReference type="PANTHER" id="PTHR44520:SF2">
    <property type="entry name" value="RESPONSE REGULATOR RCP1"/>
    <property type="match status" value="1"/>
</dbReference>
<reference evidence="3" key="1">
    <citation type="submission" date="2023-07" db="EMBL/GenBank/DDBJ databases">
        <title>The genome sequence of Rhodocytophaga aerolata KACC 12507.</title>
        <authorList>
            <person name="Zhang X."/>
        </authorList>
    </citation>
    <scope>NUCLEOTIDE SEQUENCE</scope>
    <source>
        <strain evidence="3">KACC 12507</strain>
    </source>
</reference>
<accession>A0ABT8R1A6</accession>